<dbReference type="Pfam" id="PF05343">
    <property type="entry name" value="Peptidase_M42"/>
    <property type="match status" value="1"/>
</dbReference>
<reference evidence="3" key="1">
    <citation type="submission" date="2013-08" db="EMBL/GenBank/DDBJ databases">
        <authorList>
            <person name="Mendez C."/>
            <person name="Richter M."/>
            <person name="Ferrer M."/>
            <person name="Sanchez J."/>
        </authorList>
    </citation>
    <scope>NUCLEOTIDE SEQUENCE</scope>
</reference>
<protein>
    <submittedName>
        <fullName evidence="3">Peptidase M42</fullName>
    </submittedName>
</protein>
<dbReference type="InterPro" id="IPR008007">
    <property type="entry name" value="Peptidase_M42"/>
</dbReference>
<organism evidence="3">
    <name type="scientific">mine drainage metagenome</name>
    <dbReference type="NCBI Taxonomy" id="410659"/>
    <lineage>
        <taxon>unclassified sequences</taxon>
        <taxon>metagenomes</taxon>
        <taxon>ecological metagenomes</taxon>
    </lineage>
</organism>
<sequence length="105" mass="11343">SHVDPPADVARVVALARAHHIPVQYGVTGGGNDAAVYTRYGSNAVALGWPTKYSHSPAEESDTKDVYGLSRICTLLATQSVVRRIRQVRQCAIVHQGLGGVHRQR</sequence>
<proteinExistence type="predicted"/>
<reference evidence="3" key="2">
    <citation type="journal article" date="2014" name="ISME J.">
        <title>Microbial stratification in low pH oxic and suboxic macroscopic growths along an acid mine drainage.</title>
        <authorList>
            <person name="Mendez-Garcia C."/>
            <person name="Mesa V."/>
            <person name="Sprenger R.R."/>
            <person name="Richter M."/>
            <person name="Diez M.S."/>
            <person name="Solano J."/>
            <person name="Bargiela R."/>
            <person name="Golyshina O.V."/>
            <person name="Manteca A."/>
            <person name="Ramos J.L."/>
            <person name="Gallego J.R."/>
            <person name="Llorente I."/>
            <person name="Martins Dos Santos V.A."/>
            <person name="Jensen O.N."/>
            <person name="Pelaez A.I."/>
            <person name="Sanchez J."/>
            <person name="Ferrer M."/>
        </authorList>
    </citation>
    <scope>NUCLEOTIDE SEQUENCE</scope>
</reference>
<keyword evidence="2" id="KW-0378">Hydrolase</keyword>
<evidence type="ECO:0000256" key="1">
    <source>
        <dbReference type="ARBA" id="ARBA00022723"/>
    </source>
</evidence>
<evidence type="ECO:0000313" key="3">
    <source>
        <dbReference type="EMBL" id="EQD36405.1"/>
    </source>
</evidence>
<gene>
    <name evidence="3" type="ORF">B1B_16528</name>
</gene>
<feature type="non-terminal residue" evidence="3">
    <location>
        <position position="1"/>
    </location>
</feature>
<keyword evidence="1" id="KW-0479">Metal-binding</keyword>
<dbReference type="GO" id="GO:0016787">
    <property type="term" value="F:hydrolase activity"/>
    <property type="evidence" value="ECO:0007669"/>
    <property type="project" value="UniProtKB-KW"/>
</dbReference>
<dbReference type="GO" id="GO:0046872">
    <property type="term" value="F:metal ion binding"/>
    <property type="evidence" value="ECO:0007669"/>
    <property type="project" value="UniProtKB-KW"/>
</dbReference>
<dbReference type="Gene3D" id="3.40.630.10">
    <property type="entry name" value="Zn peptidases"/>
    <property type="match status" value="1"/>
</dbReference>
<name>T1A3I6_9ZZZZ</name>
<dbReference type="AlphaFoldDB" id="T1A3I6"/>
<comment type="caution">
    <text evidence="3">The sequence shown here is derived from an EMBL/GenBank/DDBJ whole genome shotgun (WGS) entry which is preliminary data.</text>
</comment>
<accession>T1A3I6</accession>
<dbReference type="SUPFAM" id="SSF53187">
    <property type="entry name" value="Zn-dependent exopeptidases"/>
    <property type="match status" value="1"/>
</dbReference>
<evidence type="ECO:0000256" key="2">
    <source>
        <dbReference type="ARBA" id="ARBA00022801"/>
    </source>
</evidence>
<dbReference type="EMBL" id="AUZY01010996">
    <property type="protein sequence ID" value="EQD36405.1"/>
    <property type="molecule type" value="Genomic_DNA"/>
</dbReference>